<protein>
    <submittedName>
        <fullName evidence="2">Uncharacterized protein</fullName>
    </submittedName>
</protein>
<keyword evidence="1" id="KW-0472">Membrane</keyword>
<evidence type="ECO:0000313" key="3">
    <source>
        <dbReference type="Proteomes" id="UP001209878"/>
    </source>
</evidence>
<accession>A0AAD9NRM5</accession>
<dbReference type="EMBL" id="JAODUO010000469">
    <property type="protein sequence ID" value="KAK2179860.1"/>
    <property type="molecule type" value="Genomic_DNA"/>
</dbReference>
<dbReference type="Proteomes" id="UP001209878">
    <property type="component" value="Unassembled WGS sequence"/>
</dbReference>
<reference evidence="2" key="1">
    <citation type="journal article" date="2023" name="Mol. Biol. Evol.">
        <title>Third-Generation Sequencing Reveals the Adaptive Role of the Epigenome in Three Deep-Sea Polychaetes.</title>
        <authorList>
            <person name="Perez M."/>
            <person name="Aroh O."/>
            <person name="Sun Y."/>
            <person name="Lan Y."/>
            <person name="Juniper S.K."/>
            <person name="Young C.R."/>
            <person name="Angers B."/>
            <person name="Qian P.Y."/>
        </authorList>
    </citation>
    <scope>NUCLEOTIDE SEQUENCE</scope>
    <source>
        <strain evidence="2">R07B-5</strain>
    </source>
</reference>
<sequence>MISSIYTINTNGNFLTRCVSGPQRKNSTCNVELHRSVVGGKTDPLGTVKKTQKTLGDVTHLLFSIASVSSLSLLLGLSSRNHSCPYSHSQFTLTLLVTHMLYTLCYNDSLKCQITVEGNITFALLISHIVANIFPYCFPFNISLNVIVFITWIIFCSKPIIT</sequence>
<gene>
    <name evidence="2" type="ORF">NP493_469g03018</name>
</gene>
<name>A0AAD9NRM5_RIDPI</name>
<evidence type="ECO:0000256" key="1">
    <source>
        <dbReference type="SAM" id="Phobius"/>
    </source>
</evidence>
<keyword evidence="1" id="KW-1133">Transmembrane helix</keyword>
<dbReference type="AlphaFoldDB" id="A0AAD9NRM5"/>
<organism evidence="2 3">
    <name type="scientific">Ridgeia piscesae</name>
    <name type="common">Tubeworm</name>
    <dbReference type="NCBI Taxonomy" id="27915"/>
    <lineage>
        <taxon>Eukaryota</taxon>
        <taxon>Metazoa</taxon>
        <taxon>Spiralia</taxon>
        <taxon>Lophotrochozoa</taxon>
        <taxon>Annelida</taxon>
        <taxon>Polychaeta</taxon>
        <taxon>Sedentaria</taxon>
        <taxon>Canalipalpata</taxon>
        <taxon>Sabellida</taxon>
        <taxon>Siboglinidae</taxon>
        <taxon>Ridgeia</taxon>
    </lineage>
</organism>
<evidence type="ECO:0000313" key="2">
    <source>
        <dbReference type="EMBL" id="KAK2179860.1"/>
    </source>
</evidence>
<proteinExistence type="predicted"/>
<keyword evidence="3" id="KW-1185">Reference proteome</keyword>
<keyword evidence="1" id="KW-0812">Transmembrane</keyword>
<feature type="transmembrane region" description="Helical" evidence="1">
    <location>
        <begin position="142"/>
        <end position="161"/>
    </location>
</feature>
<comment type="caution">
    <text evidence="2">The sequence shown here is derived from an EMBL/GenBank/DDBJ whole genome shotgun (WGS) entry which is preliminary data.</text>
</comment>